<keyword evidence="7" id="KW-0653">Protein transport</keyword>
<dbReference type="GO" id="GO:0000422">
    <property type="term" value="P:autophagy of mitochondrion"/>
    <property type="evidence" value="ECO:0007669"/>
    <property type="project" value="TreeGrafter"/>
</dbReference>
<keyword evidence="6" id="KW-0833">Ubl conjugation pathway</keyword>
<dbReference type="STRING" id="461836.A0A0L0DCI1"/>
<organism evidence="9 10">
    <name type="scientific">Thecamonas trahens ATCC 50062</name>
    <dbReference type="NCBI Taxonomy" id="461836"/>
    <lineage>
        <taxon>Eukaryota</taxon>
        <taxon>Apusozoa</taxon>
        <taxon>Apusomonadida</taxon>
        <taxon>Apusomonadidae</taxon>
        <taxon>Thecamonas</taxon>
    </lineage>
</organism>
<dbReference type="GO" id="GO:0061723">
    <property type="term" value="P:glycophagy"/>
    <property type="evidence" value="ECO:0007669"/>
    <property type="project" value="TreeGrafter"/>
</dbReference>
<evidence type="ECO:0000313" key="9">
    <source>
        <dbReference type="EMBL" id="KNC50044.1"/>
    </source>
</evidence>
<evidence type="ECO:0000256" key="7">
    <source>
        <dbReference type="ARBA" id="ARBA00022927"/>
    </source>
</evidence>
<proteinExistence type="inferred from homology"/>
<sequence length="300" mass="33496">MASMFKRMRESVMPTLKETRFQEKGVLTPEEFVAAGDMLVYKCPTWSWESGSTVRAFLPEDKQFLITRNVPCRERVAAIEYFDDNDELVAMDDGDDEGDGWVATHMDMGAGGEQLAAIADAMQPVSVPAVASMECSGSDSDSDIPDMDDFDDDDNVLEDDDDATAVFGGAGPSSGMEEANILMTRTYDVSITYDKYYQTPRVWLFGYDETGQPLSQEQIFEDISQDHAKKTVTFEPHPHSGIPHASIHPCKHSNVMKKIIDNLGLSGQTLRADQYMFLFVKFISTIIPTIDYDHTFDMEG</sequence>
<dbReference type="FunFam" id="3.30.1460.50:FF:000007">
    <property type="entry name" value="Autophagy-related protein 3"/>
    <property type="match status" value="1"/>
</dbReference>
<evidence type="ECO:0000256" key="2">
    <source>
        <dbReference type="ARBA" id="ARBA00007683"/>
    </source>
</evidence>
<keyword evidence="10" id="KW-1185">Reference proteome</keyword>
<dbReference type="GO" id="GO:0005829">
    <property type="term" value="C:cytosol"/>
    <property type="evidence" value="ECO:0007669"/>
    <property type="project" value="TreeGrafter"/>
</dbReference>
<keyword evidence="8" id="KW-0072">Autophagy</keyword>
<protein>
    <recommendedName>
        <fullName evidence="3">Autophagy-related protein 3</fullName>
    </recommendedName>
</protein>
<dbReference type="PANTHER" id="PTHR12866:SF2">
    <property type="entry name" value="UBIQUITIN-LIKE-CONJUGATING ENZYME ATG3"/>
    <property type="match status" value="1"/>
</dbReference>
<dbReference type="eggNOG" id="KOG2981">
    <property type="taxonomic scope" value="Eukaryota"/>
</dbReference>
<keyword evidence="5" id="KW-0963">Cytoplasm</keyword>
<comment type="similarity">
    <text evidence="2">Belongs to the ATG3 family.</text>
</comment>
<dbReference type="Pfam" id="PF03987">
    <property type="entry name" value="Autophagy_act_C"/>
    <property type="match status" value="1"/>
</dbReference>
<evidence type="ECO:0000256" key="4">
    <source>
        <dbReference type="ARBA" id="ARBA00022448"/>
    </source>
</evidence>
<dbReference type="Proteomes" id="UP000054408">
    <property type="component" value="Unassembled WGS sequence"/>
</dbReference>
<evidence type="ECO:0000256" key="3">
    <source>
        <dbReference type="ARBA" id="ARBA00018067"/>
    </source>
</evidence>
<dbReference type="EMBL" id="GL349459">
    <property type="protein sequence ID" value="KNC50044.1"/>
    <property type="molecule type" value="Genomic_DNA"/>
</dbReference>
<dbReference type="GO" id="GO:0044804">
    <property type="term" value="P:nucleophagy"/>
    <property type="evidence" value="ECO:0007669"/>
    <property type="project" value="TreeGrafter"/>
</dbReference>
<dbReference type="GO" id="GO:0000407">
    <property type="term" value="C:phagophore assembly site"/>
    <property type="evidence" value="ECO:0007669"/>
    <property type="project" value="TreeGrafter"/>
</dbReference>
<evidence type="ECO:0000313" key="10">
    <source>
        <dbReference type="Proteomes" id="UP000054408"/>
    </source>
</evidence>
<evidence type="ECO:0000256" key="8">
    <source>
        <dbReference type="ARBA" id="ARBA00023006"/>
    </source>
</evidence>
<reference evidence="9 10" key="1">
    <citation type="submission" date="2010-05" db="EMBL/GenBank/DDBJ databases">
        <title>The Genome Sequence of Thecamonas trahens ATCC 50062.</title>
        <authorList>
            <consortium name="The Broad Institute Genome Sequencing Platform"/>
            <person name="Russ C."/>
            <person name="Cuomo C."/>
            <person name="Shea T."/>
            <person name="Young S.K."/>
            <person name="Zeng Q."/>
            <person name="Koehrsen M."/>
            <person name="Haas B."/>
            <person name="Borodovsky M."/>
            <person name="Guigo R."/>
            <person name="Alvarado L."/>
            <person name="Berlin A."/>
            <person name="Bochicchio J."/>
            <person name="Borenstein D."/>
            <person name="Chapman S."/>
            <person name="Chen Z."/>
            <person name="Freedman E."/>
            <person name="Gellesch M."/>
            <person name="Goldberg J."/>
            <person name="Griggs A."/>
            <person name="Gujja S."/>
            <person name="Heilman E."/>
            <person name="Heiman D."/>
            <person name="Hepburn T."/>
            <person name="Howarth C."/>
            <person name="Jen D."/>
            <person name="Larson L."/>
            <person name="Mehta T."/>
            <person name="Park D."/>
            <person name="Pearson M."/>
            <person name="Roberts A."/>
            <person name="Saif S."/>
            <person name="Shenoy N."/>
            <person name="Sisk P."/>
            <person name="Stolte C."/>
            <person name="Sykes S."/>
            <person name="Thomson T."/>
            <person name="Walk T."/>
            <person name="White J."/>
            <person name="Yandava C."/>
            <person name="Burger G."/>
            <person name="Gray M.W."/>
            <person name="Holland P.W.H."/>
            <person name="King N."/>
            <person name="Lang F.B.F."/>
            <person name="Roger A.J."/>
            <person name="Ruiz-Trillo I."/>
            <person name="Lander E."/>
            <person name="Nusbaum C."/>
        </authorList>
    </citation>
    <scope>NUCLEOTIDE SEQUENCE [LARGE SCALE GENOMIC DNA]</scope>
    <source>
        <strain evidence="9 10">ATCC 50062</strain>
    </source>
</reference>
<name>A0A0L0DCI1_THETB</name>
<dbReference type="OMA" id="HCPTWSW"/>
<evidence type="ECO:0000256" key="6">
    <source>
        <dbReference type="ARBA" id="ARBA00022786"/>
    </source>
</evidence>
<comment type="subcellular location">
    <subcellularLocation>
        <location evidence="1">Cytoplasm</location>
    </subcellularLocation>
</comment>
<dbReference type="RefSeq" id="XP_013757210.1">
    <property type="nucleotide sequence ID" value="XM_013901756.1"/>
</dbReference>
<dbReference type="AlphaFoldDB" id="A0A0L0DCI1"/>
<dbReference type="PANTHER" id="PTHR12866">
    <property type="entry name" value="UBIQUITIN-LIKE-CONJUGATING ENZYME ATG3"/>
    <property type="match status" value="1"/>
</dbReference>
<accession>A0A0L0DCI1</accession>
<dbReference type="GO" id="GO:0015031">
    <property type="term" value="P:protein transport"/>
    <property type="evidence" value="ECO:0007669"/>
    <property type="project" value="UniProtKB-KW"/>
</dbReference>
<dbReference type="GO" id="GO:0000045">
    <property type="term" value="P:autophagosome assembly"/>
    <property type="evidence" value="ECO:0007669"/>
    <property type="project" value="TreeGrafter"/>
</dbReference>
<dbReference type="GO" id="GO:0019776">
    <property type="term" value="F:Atg8-family ligase activity"/>
    <property type="evidence" value="ECO:0007669"/>
    <property type="project" value="TreeGrafter"/>
</dbReference>
<dbReference type="OrthoDB" id="1584384at2759"/>
<keyword evidence="4" id="KW-0813">Transport</keyword>
<evidence type="ECO:0000256" key="1">
    <source>
        <dbReference type="ARBA" id="ARBA00004496"/>
    </source>
</evidence>
<evidence type="ECO:0000256" key="5">
    <source>
        <dbReference type="ARBA" id="ARBA00022490"/>
    </source>
</evidence>
<dbReference type="InterPro" id="IPR007135">
    <property type="entry name" value="Atg3/Atg10"/>
</dbReference>
<gene>
    <name evidence="9" type="ORF">AMSG_05805</name>
</gene>
<dbReference type="Gene3D" id="3.30.1460.50">
    <property type="match status" value="1"/>
</dbReference>
<dbReference type="GeneID" id="25565132"/>